<proteinExistence type="predicted"/>
<protein>
    <submittedName>
        <fullName evidence="1">Uncharacterized protein</fullName>
    </submittedName>
</protein>
<accession>A0AAE0LJP4</accession>
<comment type="caution">
    <text evidence="1">The sequence shown here is derived from an EMBL/GenBank/DDBJ whole genome shotgun (WGS) entry which is preliminary data.</text>
</comment>
<keyword evidence="2" id="KW-1185">Reference proteome</keyword>
<dbReference type="Proteomes" id="UP001190700">
    <property type="component" value="Unassembled WGS sequence"/>
</dbReference>
<dbReference type="AlphaFoldDB" id="A0AAE0LJP4"/>
<evidence type="ECO:0000313" key="2">
    <source>
        <dbReference type="Proteomes" id="UP001190700"/>
    </source>
</evidence>
<reference evidence="1 2" key="1">
    <citation type="journal article" date="2015" name="Genome Biol. Evol.">
        <title>Comparative Genomics of a Bacterivorous Green Alga Reveals Evolutionary Causalities and Consequences of Phago-Mixotrophic Mode of Nutrition.</title>
        <authorList>
            <person name="Burns J.A."/>
            <person name="Paasch A."/>
            <person name="Narechania A."/>
            <person name="Kim E."/>
        </authorList>
    </citation>
    <scope>NUCLEOTIDE SEQUENCE [LARGE SCALE GENOMIC DNA]</scope>
    <source>
        <strain evidence="1 2">PLY_AMNH</strain>
    </source>
</reference>
<gene>
    <name evidence="1" type="ORF">CYMTET_4866</name>
</gene>
<dbReference type="EMBL" id="LGRX02000779">
    <property type="protein sequence ID" value="KAK3287642.1"/>
    <property type="molecule type" value="Genomic_DNA"/>
</dbReference>
<sequence length="139" mass="15168">MVSTLSKTQDEKGGKSVVIQDTPVKCLGWQDIYGDCGNIFKRKCDSRGRSGAVAVAGVALGVDMMEFSKAAINIRVSGIFAGLRNMARMVPAVRTVLEECTPLEDERWSKFATEKGLAAVRQDIRHIIAQLSKHGGWEV</sequence>
<name>A0AAE0LJP4_9CHLO</name>
<evidence type="ECO:0000313" key="1">
    <source>
        <dbReference type="EMBL" id="KAK3287642.1"/>
    </source>
</evidence>
<organism evidence="1 2">
    <name type="scientific">Cymbomonas tetramitiformis</name>
    <dbReference type="NCBI Taxonomy" id="36881"/>
    <lineage>
        <taxon>Eukaryota</taxon>
        <taxon>Viridiplantae</taxon>
        <taxon>Chlorophyta</taxon>
        <taxon>Pyramimonadophyceae</taxon>
        <taxon>Pyramimonadales</taxon>
        <taxon>Pyramimonadaceae</taxon>
        <taxon>Cymbomonas</taxon>
    </lineage>
</organism>